<sequence length="320" mass="35690">MTETHEPETSRQGAAPAGDPLPSWRDGATRTAVLDFVERVTADGVPPEDRVAVFDNDGTLWCEKPMPIQLDFILRRLVVMAEQDPALRDRQPWQAAYAKDYGWLSDVVTKHYRGDDSGVKVLAGGVLAAFADITVEDFEAQSDQFLRTARHPTLGRVYLACSYAPMVELLDYLAVNGFRNYIASGGGRDFMRPISQEMYRVPRQRVIGSAVSLAWKDDGRSGAIVRKPEADVLDDGPEKPVRIWNRIGRRPLLSAGNSNGDIPMLQFSEQPNRPALRLLVRHDDPDREFDYVAGAEQALELAGTRGWTTVSTKNDWTTVF</sequence>
<dbReference type="InterPro" id="IPR036412">
    <property type="entry name" value="HAD-like_sf"/>
</dbReference>
<evidence type="ECO:0000313" key="3">
    <source>
        <dbReference type="Proteomes" id="UP001595914"/>
    </source>
</evidence>
<dbReference type="InterPro" id="IPR023214">
    <property type="entry name" value="HAD_sf"/>
</dbReference>
<protein>
    <submittedName>
        <fullName evidence="2">HAD family hydrolase</fullName>
    </submittedName>
</protein>
<evidence type="ECO:0000313" key="2">
    <source>
        <dbReference type="EMBL" id="MFC4604239.1"/>
    </source>
</evidence>
<keyword evidence="3" id="KW-1185">Reference proteome</keyword>
<dbReference type="GO" id="GO:0016787">
    <property type="term" value="F:hydrolase activity"/>
    <property type="evidence" value="ECO:0007669"/>
    <property type="project" value="UniProtKB-KW"/>
</dbReference>
<dbReference type="Proteomes" id="UP001595914">
    <property type="component" value="Unassembled WGS sequence"/>
</dbReference>
<accession>A0ABV9FV94</accession>
<reference evidence="3" key="1">
    <citation type="journal article" date="2019" name="Int. J. Syst. Evol. Microbiol.">
        <title>The Global Catalogue of Microorganisms (GCM) 10K type strain sequencing project: providing services to taxonomists for standard genome sequencing and annotation.</title>
        <authorList>
            <consortium name="The Broad Institute Genomics Platform"/>
            <consortium name="The Broad Institute Genome Sequencing Center for Infectious Disease"/>
            <person name="Wu L."/>
            <person name="Ma J."/>
        </authorList>
    </citation>
    <scope>NUCLEOTIDE SEQUENCE [LARGE SCALE GENOMIC DNA]</scope>
    <source>
        <strain evidence="3">CCUG 54520</strain>
    </source>
</reference>
<dbReference type="Gene3D" id="3.40.50.1000">
    <property type="entry name" value="HAD superfamily/HAD-like"/>
    <property type="match status" value="1"/>
</dbReference>
<dbReference type="EMBL" id="JBHSFO010000004">
    <property type="protein sequence ID" value="MFC4604239.1"/>
    <property type="molecule type" value="Genomic_DNA"/>
</dbReference>
<dbReference type="RefSeq" id="WP_378416862.1">
    <property type="nucleotide sequence ID" value="NZ_JBHSFO010000004.1"/>
</dbReference>
<gene>
    <name evidence="2" type="ORF">ACFO6S_11130</name>
</gene>
<dbReference type="SUPFAM" id="SSF56784">
    <property type="entry name" value="HAD-like"/>
    <property type="match status" value="1"/>
</dbReference>
<evidence type="ECO:0000256" key="1">
    <source>
        <dbReference type="SAM" id="MobiDB-lite"/>
    </source>
</evidence>
<name>A0ABV9FV94_9NOCA</name>
<proteinExistence type="predicted"/>
<keyword evidence="2" id="KW-0378">Hydrolase</keyword>
<dbReference type="Pfam" id="PF12710">
    <property type="entry name" value="HAD"/>
    <property type="match status" value="1"/>
</dbReference>
<comment type="caution">
    <text evidence="2">The sequence shown here is derived from an EMBL/GenBank/DDBJ whole genome shotgun (WGS) entry which is preliminary data.</text>
</comment>
<feature type="region of interest" description="Disordered" evidence="1">
    <location>
        <begin position="1"/>
        <end position="25"/>
    </location>
</feature>
<organism evidence="2 3">
    <name type="scientific">Rhodococcus kronopolitis</name>
    <dbReference type="NCBI Taxonomy" id="1460226"/>
    <lineage>
        <taxon>Bacteria</taxon>
        <taxon>Bacillati</taxon>
        <taxon>Actinomycetota</taxon>
        <taxon>Actinomycetes</taxon>
        <taxon>Mycobacteriales</taxon>
        <taxon>Nocardiaceae</taxon>
        <taxon>Rhodococcus</taxon>
    </lineage>
</organism>